<dbReference type="RefSeq" id="WP_109369262.1">
    <property type="nucleotide sequence ID" value="NZ_JABFCY010000008.1"/>
</dbReference>
<feature type="chain" id="PRO_5044578400" evidence="8">
    <location>
        <begin position="25"/>
        <end position="212"/>
    </location>
</feature>
<dbReference type="Gene3D" id="2.40.160.20">
    <property type="match status" value="1"/>
</dbReference>
<keyword evidence="3" id="KW-0812">Transmembrane</keyword>
<evidence type="ECO:0000256" key="6">
    <source>
        <dbReference type="ARBA" id="ARBA00023237"/>
    </source>
</evidence>
<keyword evidence="4 8" id="KW-0732">Signal</keyword>
<evidence type="ECO:0000256" key="5">
    <source>
        <dbReference type="ARBA" id="ARBA00023136"/>
    </source>
</evidence>
<sequence length="212" mass="22148">MLKRTFTAVALSASIMAIAAPAFAADMMGSNDYSYNEPVAEGPHDWSGNYVGAQVGASSSKIPGPFTNRAGVLGGVVAGKNIQSGNFVVGGEVEANFAEAEHRIGNGGSLQQSWNTNAKVKAGYAFDKTLVYGTLGYGATRFKAKDNTTSGPGWEGGALVGAGVEQALTGPLSVKAEYDFQRFGDVKSEVNGVSQRNNLKNHAIKAGLNYRF</sequence>
<evidence type="ECO:0000256" key="7">
    <source>
        <dbReference type="ARBA" id="ARBA00038306"/>
    </source>
</evidence>
<gene>
    <name evidence="10" type="ORF">HKX02_14225</name>
    <name evidence="11" type="ORF">OHAE_1549</name>
</gene>
<name>A0A2P9HNM4_9HYPH</name>
<evidence type="ECO:0000313" key="10">
    <source>
        <dbReference type="EMBL" id="NNU61397.1"/>
    </source>
</evidence>
<dbReference type="PANTHER" id="PTHR34001:SF3">
    <property type="entry name" value="BLL7405 PROTEIN"/>
    <property type="match status" value="1"/>
</dbReference>
<keyword evidence="5" id="KW-0472">Membrane</keyword>
<dbReference type="InterPro" id="IPR027385">
    <property type="entry name" value="Beta-barrel_OMP"/>
</dbReference>
<evidence type="ECO:0000313" key="13">
    <source>
        <dbReference type="Proteomes" id="UP000574931"/>
    </source>
</evidence>
<comment type="similarity">
    <text evidence="7">Belongs to the Omp25/RopB family.</text>
</comment>
<comment type="subcellular location">
    <subcellularLocation>
        <location evidence="1">Cell outer membrane</location>
    </subcellularLocation>
</comment>
<dbReference type="InterPro" id="IPR051692">
    <property type="entry name" value="OMP-like"/>
</dbReference>
<dbReference type="EMBL" id="OOFM01000005">
    <property type="protein sequence ID" value="SPL65682.1"/>
    <property type="molecule type" value="Genomic_DNA"/>
</dbReference>
<feature type="signal peptide" evidence="8">
    <location>
        <begin position="1"/>
        <end position="24"/>
    </location>
</feature>
<keyword evidence="13" id="KW-1185">Reference proteome</keyword>
<dbReference type="PANTHER" id="PTHR34001">
    <property type="entry name" value="BLL7405 PROTEIN"/>
    <property type="match status" value="1"/>
</dbReference>
<reference evidence="12" key="1">
    <citation type="submission" date="2017-12" db="EMBL/GenBank/DDBJ databases">
        <authorList>
            <person name="Diaz M."/>
        </authorList>
    </citation>
    <scope>NUCLEOTIDE SEQUENCE [LARGE SCALE GENOMIC DNA]</scope>
    <source>
        <strain evidence="12">FI11154</strain>
    </source>
</reference>
<evidence type="ECO:0000256" key="2">
    <source>
        <dbReference type="ARBA" id="ARBA00022452"/>
    </source>
</evidence>
<evidence type="ECO:0000256" key="1">
    <source>
        <dbReference type="ARBA" id="ARBA00004442"/>
    </source>
</evidence>
<accession>A0A2P9HNM4</accession>
<organism evidence="11 12">
    <name type="scientific">Ochrobactrum soli</name>
    <dbReference type="NCBI Taxonomy" id="2448455"/>
    <lineage>
        <taxon>Bacteria</taxon>
        <taxon>Pseudomonadati</taxon>
        <taxon>Pseudomonadota</taxon>
        <taxon>Alphaproteobacteria</taxon>
        <taxon>Hyphomicrobiales</taxon>
        <taxon>Brucellaceae</taxon>
        <taxon>Brucella/Ochrobactrum group</taxon>
        <taxon>Ochrobactrum</taxon>
    </lineage>
</organism>
<dbReference type="SUPFAM" id="SSF56925">
    <property type="entry name" value="OMPA-like"/>
    <property type="match status" value="1"/>
</dbReference>
<feature type="domain" description="Outer membrane protein beta-barrel" evidence="9">
    <location>
        <begin position="12"/>
        <end position="212"/>
    </location>
</feature>
<dbReference type="EMBL" id="JABFCY010000008">
    <property type="protein sequence ID" value="NNU61397.1"/>
    <property type="molecule type" value="Genomic_DNA"/>
</dbReference>
<reference evidence="11" key="2">
    <citation type="submission" date="2017-12" db="EMBL/GenBank/DDBJ databases">
        <authorList>
            <person name="Hurst M.R.H."/>
        </authorList>
    </citation>
    <scope>NUCLEOTIDE SEQUENCE [LARGE SCALE GENOMIC DNA]</scope>
    <source>
        <strain evidence="11">FI11154</strain>
    </source>
</reference>
<evidence type="ECO:0000256" key="4">
    <source>
        <dbReference type="ARBA" id="ARBA00022729"/>
    </source>
</evidence>
<dbReference type="InterPro" id="IPR011250">
    <property type="entry name" value="OMP/PagP_B-barrel"/>
</dbReference>
<dbReference type="Proteomes" id="UP000246073">
    <property type="component" value="Unassembled WGS sequence"/>
</dbReference>
<evidence type="ECO:0000313" key="12">
    <source>
        <dbReference type="Proteomes" id="UP000246073"/>
    </source>
</evidence>
<protein>
    <submittedName>
        <fullName evidence="11">Outer membrane protein assembly factor YaeT</fullName>
    </submittedName>
    <submittedName>
        <fullName evidence="10">Porin family protein</fullName>
    </submittedName>
</protein>
<dbReference type="GO" id="GO:0009279">
    <property type="term" value="C:cell outer membrane"/>
    <property type="evidence" value="ECO:0007669"/>
    <property type="project" value="UniProtKB-SubCell"/>
</dbReference>
<dbReference type="AlphaFoldDB" id="A0A2P9HNM4"/>
<proteinExistence type="inferred from homology"/>
<evidence type="ECO:0000256" key="3">
    <source>
        <dbReference type="ARBA" id="ARBA00022692"/>
    </source>
</evidence>
<evidence type="ECO:0000259" key="9">
    <source>
        <dbReference type="Pfam" id="PF13505"/>
    </source>
</evidence>
<evidence type="ECO:0000256" key="8">
    <source>
        <dbReference type="SAM" id="SignalP"/>
    </source>
</evidence>
<dbReference type="Proteomes" id="UP000574931">
    <property type="component" value="Unassembled WGS sequence"/>
</dbReference>
<evidence type="ECO:0000313" key="11">
    <source>
        <dbReference type="EMBL" id="SPL65682.1"/>
    </source>
</evidence>
<reference evidence="10 13" key="3">
    <citation type="submission" date="2020-05" db="EMBL/GenBank/DDBJ databases">
        <title>Draft Genome Sequence of Ochrobactrum soli Isolated from Stable Fly Gut.</title>
        <authorList>
            <person name="Pileggi M.T."/>
            <person name="Vazhakkala L.J."/>
            <person name="Wong C.N."/>
        </authorList>
    </citation>
    <scope>NUCLEOTIDE SEQUENCE [LARGE SCALE GENOMIC DNA]</scope>
    <source>
        <strain evidence="10 13">MTP-C0764</strain>
    </source>
</reference>
<keyword evidence="6" id="KW-0998">Cell outer membrane</keyword>
<keyword evidence="2" id="KW-1134">Transmembrane beta strand</keyword>
<dbReference type="Pfam" id="PF13505">
    <property type="entry name" value="OMP_b-brl"/>
    <property type="match status" value="1"/>
</dbReference>